<evidence type="ECO:0000259" key="6">
    <source>
        <dbReference type="PROSITE" id="PS50110"/>
    </source>
</evidence>
<dbReference type="PROSITE" id="PS50110">
    <property type="entry name" value="RESPONSE_REGULATORY"/>
    <property type="match status" value="1"/>
</dbReference>
<dbReference type="Gene3D" id="3.40.50.2300">
    <property type="match status" value="1"/>
</dbReference>
<dbReference type="SUPFAM" id="SSF46894">
    <property type="entry name" value="C-terminal effector domain of the bipartite response regulators"/>
    <property type="match status" value="1"/>
</dbReference>
<evidence type="ECO:0000313" key="7">
    <source>
        <dbReference type="EMBL" id="PUE58483.1"/>
    </source>
</evidence>
<dbReference type="PANTHER" id="PTHR44688">
    <property type="entry name" value="DNA-BINDING TRANSCRIPTIONAL ACTIVATOR DEVR_DOSR"/>
    <property type="match status" value="1"/>
</dbReference>
<dbReference type="GO" id="GO:0006355">
    <property type="term" value="P:regulation of DNA-templated transcription"/>
    <property type="evidence" value="ECO:0007669"/>
    <property type="project" value="InterPro"/>
</dbReference>
<evidence type="ECO:0000256" key="4">
    <source>
        <dbReference type="PROSITE-ProRule" id="PRU00169"/>
    </source>
</evidence>
<dbReference type="PROSITE" id="PS50043">
    <property type="entry name" value="HTH_LUXR_2"/>
    <property type="match status" value="1"/>
</dbReference>
<dbReference type="SUPFAM" id="SSF52172">
    <property type="entry name" value="CheY-like"/>
    <property type="match status" value="1"/>
</dbReference>
<dbReference type="InterPro" id="IPR000792">
    <property type="entry name" value="Tscrpt_reg_LuxR_C"/>
</dbReference>
<dbReference type="AlphaFoldDB" id="A0A315EKQ2"/>
<feature type="modified residue" description="4-aspartylphosphate" evidence="4">
    <location>
        <position position="63"/>
    </location>
</feature>
<dbReference type="GO" id="GO:0003677">
    <property type="term" value="F:DNA binding"/>
    <property type="evidence" value="ECO:0007669"/>
    <property type="project" value="UniProtKB-KW"/>
</dbReference>
<accession>A0A315EKQ2</accession>
<evidence type="ECO:0000256" key="3">
    <source>
        <dbReference type="ARBA" id="ARBA00023163"/>
    </source>
</evidence>
<keyword evidence="2" id="KW-0238">DNA-binding</keyword>
<dbReference type="SMART" id="SM00448">
    <property type="entry name" value="REC"/>
    <property type="match status" value="1"/>
</dbReference>
<dbReference type="InterPro" id="IPR001789">
    <property type="entry name" value="Sig_transdc_resp-reg_receiver"/>
</dbReference>
<evidence type="ECO:0008006" key="9">
    <source>
        <dbReference type="Google" id="ProtNLM"/>
    </source>
</evidence>
<keyword evidence="3" id="KW-0804">Transcription</keyword>
<dbReference type="CDD" id="cd06170">
    <property type="entry name" value="LuxR_C_like"/>
    <property type="match status" value="1"/>
</dbReference>
<dbReference type="RefSeq" id="WP_108401569.1">
    <property type="nucleotide sequence ID" value="NZ_NESP01000001.1"/>
</dbReference>
<keyword evidence="1" id="KW-0805">Transcription regulation</keyword>
<dbReference type="EMBL" id="NESP01000001">
    <property type="protein sequence ID" value="PUE58483.1"/>
    <property type="molecule type" value="Genomic_DNA"/>
</dbReference>
<proteinExistence type="predicted"/>
<dbReference type="InterPro" id="IPR011006">
    <property type="entry name" value="CheY-like_superfamily"/>
</dbReference>
<dbReference type="PRINTS" id="PR00038">
    <property type="entry name" value="HTHLUXR"/>
</dbReference>
<reference evidence="7 8" key="1">
    <citation type="submission" date="2017-04" db="EMBL/GenBank/DDBJ databases">
        <title>Unexpected and diverse lifestyles within the genus Limnohabitans.</title>
        <authorList>
            <person name="Kasalicky V."/>
            <person name="Mehrshad M."/>
            <person name="Andrei S.-A."/>
            <person name="Salcher M."/>
            <person name="Kratochvilova H."/>
            <person name="Simek K."/>
            <person name="Ghai R."/>
        </authorList>
    </citation>
    <scope>NUCLEOTIDE SEQUENCE [LARGE SCALE GENOMIC DNA]</scope>
    <source>
        <strain evidence="7 8">MWH-C5</strain>
    </source>
</reference>
<dbReference type="Proteomes" id="UP000251341">
    <property type="component" value="Unassembled WGS sequence"/>
</dbReference>
<sequence length="226" mass="25172">MPNSTDTLQFLGHVIVIDDDDASVRRSLSTMLERVGYEVRLYDCADTFLLNPVVPSPAVILLDMRMPGTTGVGLQTQLKTLAQHVPVIFVSGDSRPEEIIIAMKQGAVDFLLKPFTAQAMMDAIQRAMHMSEQAVVNADKNMQVSERLKRLTPREMEVCHWMVRGYSNQQISIIDGGASATIKLHRARVMDKMAARTLPELIDMLIGMDIPAPQRQASTNHTTRVE</sequence>
<evidence type="ECO:0000256" key="2">
    <source>
        <dbReference type="ARBA" id="ARBA00023125"/>
    </source>
</evidence>
<feature type="domain" description="HTH luxR-type" evidence="5">
    <location>
        <begin position="144"/>
        <end position="209"/>
    </location>
</feature>
<evidence type="ECO:0000313" key="8">
    <source>
        <dbReference type="Proteomes" id="UP000251341"/>
    </source>
</evidence>
<dbReference type="Pfam" id="PF00196">
    <property type="entry name" value="GerE"/>
    <property type="match status" value="1"/>
</dbReference>
<dbReference type="SMART" id="SM00421">
    <property type="entry name" value="HTH_LUXR"/>
    <property type="match status" value="1"/>
</dbReference>
<dbReference type="InterPro" id="IPR036388">
    <property type="entry name" value="WH-like_DNA-bd_sf"/>
</dbReference>
<dbReference type="InterPro" id="IPR016032">
    <property type="entry name" value="Sig_transdc_resp-reg_C-effctor"/>
</dbReference>
<evidence type="ECO:0000256" key="1">
    <source>
        <dbReference type="ARBA" id="ARBA00023015"/>
    </source>
</evidence>
<protein>
    <recommendedName>
        <fullName evidence="9">Two-component system response regulator</fullName>
    </recommendedName>
</protein>
<dbReference type="GO" id="GO:0000160">
    <property type="term" value="P:phosphorelay signal transduction system"/>
    <property type="evidence" value="ECO:0007669"/>
    <property type="project" value="InterPro"/>
</dbReference>
<evidence type="ECO:0000259" key="5">
    <source>
        <dbReference type="PROSITE" id="PS50043"/>
    </source>
</evidence>
<keyword evidence="4" id="KW-0597">Phosphoprotein</keyword>
<comment type="caution">
    <text evidence="7">The sequence shown here is derived from an EMBL/GenBank/DDBJ whole genome shotgun (WGS) entry which is preliminary data.</text>
</comment>
<keyword evidence="8" id="KW-1185">Reference proteome</keyword>
<dbReference type="PANTHER" id="PTHR44688:SF16">
    <property type="entry name" value="DNA-BINDING TRANSCRIPTIONAL ACTIVATOR DEVR_DOSR"/>
    <property type="match status" value="1"/>
</dbReference>
<feature type="domain" description="Response regulatory" evidence="6">
    <location>
        <begin position="14"/>
        <end position="128"/>
    </location>
</feature>
<dbReference type="Pfam" id="PF00072">
    <property type="entry name" value="Response_reg"/>
    <property type="match status" value="1"/>
</dbReference>
<gene>
    <name evidence="7" type="ORF">B9Z44_02035</name>
</gene>
<name>A0A315EKQ2_9BURK</name>
<dbReference type="Gene3D" id="1.10.10.10">
    <property type="entry name" value="Winged helix-like DNA-binding domain superfamily/Winged helix DNA-binding domain"/>
    <property type="match status" value="1"/>
</dbReference>
<organism evidence="7 8">
    <name type="scientific">Limnohabitans curvus</name>
    <dbReference type="NCBI Taxonomy" id="323423"/>
    <lineage>
        <taxon>Bacteria</taxon>
        <taxon>Pseudomonadati</taxon>
        <taxon>Pseudomonadota</taxon>
        <taxon>Betaproteobacteria</taxon>
        <taxon>Burkholderiales</taxon>
        <taxon>Comamonadaceae</taxon>
        <taxon>Limnohabitans</taxon>
    </lineage>
</organism>